<evidence type="ECO:0000313" key="2">
    <source>
        <dbReference type="Proteomes" id="UP000779507"/>
    </source>
</evidence>
<dbReference type="Proteomes" id="UP000779507">
    <property type="component" value="Unassembled WGS sequence"/>
</dbReference>
<dbReference type="EMBL" id="JABSNP010000018">
    <property type="protein sequence ID" value="NRT20531.1"/>
    <property type="molecule type" value="Genomic_DNA"/>
</dbReference>
<accession>A0ABX2FU42</accession>
<comment type="caution">
    <text evidence="1">The sequence shown here is derived from an EMBL/GenBank/DDBJ whole genome shotgun (WGS) entry which is preliminary data.</text>
</comment>
<proteinExistence type="predicted"/>
<dbReference type="RefSeq" id="WP_173811303.1">
    <property type="nucleotide sequence ID" value="NZ_JABSNP010000018.1"/>
</dbReference>
<keyword evidence="2" id="KW-1185">Reference proteome</keyword>
<reference evidence="1 2" key="1">
    <citation type="submission" date="2020-05" db="EMBL/GenBank/DDBJ databases">
        <title>Genomic Encyclopedia of Type Strains, Phase IV (KMG-V): Genome sequencing to study the core and pangenomes of soil and plant-associated prokaryotes.</title>
        <authorList>
            <person name="Whitman W."/>
        </authorList>
    </citation>
    <scope>NUCLEOTIDE SEQUENCE [LARGE SCALE GENOMIC DNA]</scope>
    <source>
        <strain evidence="1 2">9A</strain>
    </source>
</reference>
<sequence>MNAPNITVCVIIRAINDDKFFVESSGSSLVGKANEQQQQANQQAAFAAW</sequence>
<gene>
    <name evidence="1" type="ORF">HNP98_003375</name>
</gene>
<evidence type="ECO:0000313" key="1">
    <source>
        <dbReference type="EMBL" id="NRT20531.1"/>
    </source>
</evidence>
<protein>
    <submittedName>
        <fullName evidence="1">Uncharacterized protein</fullName>
    </submittedName>
</protein>
<name>A0ABX2FU42_9BACT</name>
<organism evidence="1 2">
    <name type="scientific">Hymenobacter caeli</name>
    <dbReference type="NCBI Taxonomy" id="2735894"/>
    <lineage>
        <taxon>Bacteria</taxon>
        <taxon>Pseudomonadati</taxon>
        <taxon>Bacteroidota</taxon>
        <taxon>Cytophagia</taxon>
        <taxon>Cytophagales</taxon>
        <taxon>Hymenobacteraceae</taxon>
        <taxon>Hymenobacter</taxon>
    </lineage>
</organism>